<protein>
    <submittedName>
        <fullName evidence="1">Uncharacterized protein</fullName>
    </submittedName>
</protein>
<sequence length="152" mass="17905">MGGLPNEGELLFFKNFIHTHWKEKDFYKVSVDLDLSGIEIEELQVTFSELYEKYLPKQAKRNGKHGALEQEDADAEREDEIELKLSFVDFLDFMIALRNRYFHFLQGTWQENLKTRQIVFPDLFFKPLVAPGINWVAQAMFEVVSFDVDNHL</sequence>
<dbReference type="EMBL" id="JADOEL010000047">
    <property type="protein sequence ID" value="MBF8179813.1"/>
    <property type="molecule type" value="Genomic_DNA"/>
</dbReference>
<proteinExistence type="predicted"/>
<organism evidence="1 2">
    <name type="scientific">Herminiimonas contaminans</name>
    <dbReference type="NCBI Taxonomy" id="1111140"/>
    <lineage>
        <taxon>Bacteria</taxon>
        <taxon>Pseudomonadati</taxon>
        <taxon>Pseudomonadota</taxon>
        <taxon>Betaproteobacteria</taxon>
        <taxon>Burkholderiales</taxon>
        <taxon>Oxalobacteraceae</taxon>
        <taxon>Herminiimonas</taxon>
    </lineage>
</organism>
<name>A0ABS0EY92_9BURK</name>
<evidence type="ECO:0000313" key="1">
    <source>
        <dbReference type="EMBL" id="MBF8179813.1"/>
    </source>
</evidence>
<evidence type="ECO:0000313" key="2">
    <source>
        <dbReference type="Proteomes" id="UP000657372"/>
    </source>
</evidence>
<keyword evidence="2" id="KW-1185">Reference proteome</keyword>
<gene>
    <name evidence="1" type="ORF">IXC47_19245</name>
</gene>
<reference evidence="1 2" key="1">
    <citation type="submission" date="2020-11" db="EMBL/GenBank/DDBJ databases">
        <title>WGS of Herminiimonas contaminans strain Marseille-Q4544 isolated from planarians Schmidtea mediterranea.</title>
        <authorList>
            <person name="Kangale L."/>
        </authorList>
    </citation>
    <scope>NUCLEOTIDE SEQUENCE [LARGE SCALE GENOMIC DNA]</scope>
    <source>
        <strain evidence="1 2">Marseille-Q4544</strain>
    </source>
</reference>
<comment type="caution">
    <text evidence="1">The sequence shown here is derived from an EMBL/GenBank/DDBJ whole genome shotgun (WGS) entry which is preliminary data.</text>
</comment>
<accession>A0ABS0EY92</accession>
<dbReference type="Proteomes" id="UP000657372">
    <property type="component" value="Unassembled WGS sequence"/>
</dbReference>